<evidence type="ECO:0000256" key="1">
    <source>
        <dbReference type="ARBA" id="ARBA00004141"/>
    </source>
</evidence>
<name>A0A1B1YA12_THEST</name>
<dbReference type="GO" id="GO:0016020">
    <property type="term" value="C:membrane"/>
    <property type="evidence" value="ECO:0007669"/>
    <property type="project" value="UniProtKB-SubCell"/>
</dbReference>
<feature type="transmembrane region" description="Helical" evidence="5">
    <location>
        <begin position="530"/>
        <end position="549"/>
    </location>
</feature>
<dbReference type="Pfam" id="PF04932">
    <property type="entry name" value="Wzy_C"/>
    <property type="match status" value="1"/>
</dbReference>
<proteinExistence type="predicted"/>
<evidence type="ECO:0000256" key="5">
    <source>
        <dbReference type="SAM" id="Phobius"/>
    </source>
</evidence>
<evidence type="ECO:0000259" key="6">
    <source>
        <dbReference type="Pfam" id="PF04932"/>
    </source>
</evidence>
<keyword evidence="4 5" id="KW-0472">Membrane</keyword>
<evidence type="ECO:0000313" key="8">
    <source>
        <dbReference type="Proteomes" id="UP000092971"/>
    </source>
</evidence>
<feature type="transmembrane region" description="Helical" evidence="5">
    <location>
        <begin position="16"/>
        <end position="34"/>
    </location>
</feature>
<gene>
    <name evidence="7" type="ORF">CSTERTH_00355</name>
</gene>
<dbReference type="RefSeq" id="WP_065821221.1">
    <property type="nucleotide sequence ID" value="NZ_CP014672.1"/>
</dbReference>
<feature type="transmembrane region" description="Helical" evidence="5">
    <location>
        <begin position="555"/>
        <end position="571"/>
    </location>
</feature>
<dbReference type="Proteomes" id="UP000092971">
    <property type="component" value="Chromosome"/>
</dbReference>
<feature type="transmembrane region" description="Helical" evidence="5">
    <location>
        <begin position="213"/>
        <end position="229"/>
    </location>
</feature>
<feature type="transmembrane region" description="Helical" evidence="5">
    <location>
        <begin position="88"/>
        <end position="116"/>
    </location>
</feature>
<evidence type="ECO:0000256" key="3">
    <source>
        <dbReference type="ARBA" id="ARBA00022989"/>
    </source>
</evidence>
<feature type="transmembrane region" description="Helical" evidence="5">
    <location>
        <begin position="122"/>
        <end position="139"/>
    </location>
</feature>
<accession>A0A1B1YA12</accession>
<reference evidence="7 8" key="1">
    <citation type="submission" date="2016-02" db="EMBL/GenBank/DDBJ databases">
        <title>Comparison of Clostridium stercorarium subspecies using comparative genomics and transcriptomics.</title>
        <authorList>
            <person name="Schellenberg J."/>
            <person name="Thallinger G."/>
            <person name="Levin D.B."/>
            <person name="Zhang X."/>
            <person name="Alvare G."/>
            <person name="Fristensky B."/>
            <person name="Sparling R."/>
        </authorList>
    </citation>
    <scope>NUCLEOTIDE SEQUENCE [LARGE SCALE GENOMIC DNA]</scope>
    <source>
        <strain evidence="7 8">DSM 2910</strain>
    </source>
</reference>
<protein>
    <submittedName>
        <fullName evidence="7">O-antigen polymerase</fullName>
    </submittedName>
</protein>
<sequence>MSELTGKKDKLKKYRYIPFIIITVLIPLAKYRIRVYHNEEIKKVLLRTQWYDDYYCLIKVLLLYLAVFLMLVAYIFRKNDDKKFPEILYFLIPYNICLLLSVCFSDYKITALFGIVDMYEGGLTQLCYCCILLFSYYLISDPEDMIAIIKMALAASVAVTVPGVLEFSGVLPLEQPNTLSSTIGNSNYVGTYGAVLLPVAVAVVLIEANSVKQVTYFLFFFGSAFFLLSGSASRAGYLAVFATILFFFAVLRRVAEIRAKWMLAFVLYGLCIFLSMNLYKNGLLWEEIKSMNPFKSEQGQDRLIFKDIKLQGASAAIETNRWFLRIENTGDGFKMYNESGGEIPVQKDENTVKFLDEPYKDITGYVDETTELSWLMLEIEGKDIEFVLIDGKMKVVGYNGQITDIFPVESFGFKGKESFASGRGYIWSRAIPLLKKAAVIGYGPDTFTFIFPQNDIVGKLNYGAIWTIIGKPHNWYLQVALGSGIVSLLCLISIFAWYIIKTLGNIVKALKKGEKSANGDLMTWEIKRELILTTGILVSVMAYLISGLFNDSMVAVSPLFWMLLGFGISLTQRGKDAHPEK</sequence>
<evidence type="ECO:0000256" key="4">
    <source>
        <dbReference type="ARBA" id="ARBA00023136"/>
    </source>
</evidence>
<keyword evidence="3 5" id="KW-1133">Transmembrane helix</keyword>
<feature type="domain" description="O-antigen ligase-related" evidence="6">
    <location>
        <begin position="414"/>
        <end position="492"/>
    </location>
</feature>
<comment type="subcellular location">
    <subcellularLocation>
        <location evidence="1">Membrane</location>
        <topology evidence="1">Multi-pass membrane protein</topology>
    </subcellularLocation>
</comment>
<organism evidence="7 8">
    <name type="scientific">Thermoclostridium stercorarium subsp. thermolacticum DSM 2910</name>
    <dbReference type="NCBI Taxonomy" id="1121336"/>
    <lineage>
        <taxon>Bacteria</taxon>
        <taxon>Bacillati</taxon>
        <taxon>Bacillota</taxon>
        <taxon>Clostridia</taxon>
        <taxon>Eubacteriales</taxon>
        <taxon>Oscillospiraceae</taxon>
        <taxon>Thermoclostridium</taxon>
    </lineage>
</organism>
<dbReference type="PANTHER" id="PTHR37422:SF13">
    <property type="entry name" value="LIPOPOLYSACCHARIDE BIOSYNTHESIS PROTEIN PA4999-RELATED"/>
    <property type="match status" value="1"/>
</dbReference>
<evidence type="ECO:0000256" key="2">
    <source>
        <dbReference type="ARBA" id="ARBA00022692"/>
    </source>
</evidence>
<feature type="transmembrane region" description="Helical" evidence="5">
    <location>
        <begin position="189"/>
        <end position="206"/>
    </location>
</feature>
<feature type="transmembrane region" description="Helical" evidence="5">
    <location>
        <begin position="261"/>
        <end position="279"/>
    </location>
</feature>
<dbReference type="AlphaFoldDB" id="A0A1B1YA12"/>
<feature type="transmembrane region" description="Helical" evidence="5">
    <location>
        <begin position="54"/>
        <end position="76"/>
    </location>
</feature>
<dbReference type="InterPro" id="IPR007016">
    <property type="entry name" value="O-antigen_ligase-rel_domated"/>
</dbReference>
<dbReference type="EMBL" id="CP014672">
    <property type="protein sequence ID" value="ANW97595.1"/>
    <property type="molecule type" value="Genomic_DNA"/>
</dbReference>
<keyword evidence="2 5" id="KW-0812">Transmembrane</keyword>
<feature type="transmembrane region" description="Helical" evidence="5">
    <location>
        <begin position="151"/>
        <end position="169"/>
    </location>
</feature>
<dbReference type="OrthoDB" id="1762823at2"/>
<evidence type="ECO:0000313" key="7">
    <source>
        <dbReference type="EMBL" id="ANW97595.1"/>
    </source>
</evidence>
<dbReference type="PANTHER" id="PTHR37422">
    <property type="entry name" value="TEICHURONIC ACID BIOSYNTHESIS PROTEIN TUAE"/>
    <property type="match status" value="1"/>
</dbReference>
<dbReference type="InterPro" id="IPR051533">
    <property type="entry name" value="WaaL-like"/>
</dbReference>
<feature type="transmembrane region" description="Helical" evidence="5">
    <location>
        <begin position="475"/>
        <end position="500"/>
    </location>
</feature>